<reference evidence="1 2" key="1">
    <citation type="submission" date="2023-07" db="EMBL/GenBank/DDBJ databases">
        <title>Sorghum-associated microbial communities from plants grown in Nebraska, USA.</title>
        <authorList>
            <person name="Schachtman D."/>
        </authorList>
    </citation>
    <scope>NUCLEOTIDE SEQUENCE [LARGE SCALE GENOMIC DNA]</scope>
    <source>
        <strain evidence="1 2">CC523</strain>
    </source>
</reference>
<protein>
    <recommendedName>
        <fullName evidence="3">Restriction endonuclease</fullName>
    </recommendedName>
</protein>
<dbReference type="EMBL" id="JAUSSW010000017">
    <property type="protein sequence ID" value="MDQ0104449.1"/>
    <property type="molecule type" value="Genomic_DNA"/>
</dbReference>
<dbReference type="Proteomes" id="UP001244563">
    <property type="component" value="Unassembled WGS sequence"/>
</dbReference>
<proteinExistence type="predicted"/>
<accession>A0ABT9TRZ2</accession>
<evidence type="ECO:0000313" key="1">
    <source>
        <dbReference type="EMBL" id="MDQ0104449.1"/>
    </source>
</evidence>
<evidence type="ECO:0008006" key="3">
    <source>
        <dbReference type="Google" id="ProtNLM"/>
    </source>
</evidence>
<evidence type="ECO:0000313" key="2">
    <source>
        <dbReference type="Proteomes" id="UP001244563"/>
    </source>
</evidence>
<gene>
    <name evidence="1" type="ORF">J2T10_004124</name>
</gene>
<sequence length="441" mass="48811">MAVPYCFFVNTFNVQPRPRVLFEDVPKGELEELVRLVPSFKLVFEGEAVHETEYDILVTFAENASRRAAHLHVLSFGAKTASATKVYDFRGTSWTLANEVTIPTGLSPAVTALLQSTVIPHIPEGQKRGWNINHIDGDRNSWEVEHTGDLAGYCTPLLHLGTEKFVYAFSNRRLGNTGGLQLVTPGITQKPAEWLRVFLDLVAEIDPASVPPDIEWKTSERWSPPEVSGIVRDLETLRDERDKALAEFHAREETLNARLTLAAQRADAGPGRLLTSDGDELTAAVRQALTDLGFNVRDMDEHHDEKTGAKLEDLRVDDPISPDWHCLAEVKGYSKGAKVNDVSQITGRPYAAYTKESGDFPSTVWHIVNAWRGTAPSTRPVAIPNDGDLKPLTDAAGALVDTRELFEAWRDVKAEKIDAEAVRASLRSALTRWTYPSPPAS</sequence>
<keyword evidence="2" id="KW-1185">Reference proteome</keyword>
<comment type="caution">
    <text evidence="1">The sequence shown here is derived from an EMBL/GenBank/DDBJ whole genome shotgun (WGS) entry which is preliminary data.</text>
</comment>
<name>A0ABT9TRZ2_PAENI</name>
<organism evidence="1 2">
    <name type="scientific">Paenarthrobacter nicotinovorans</name>
    <name type="common">Arthrobacter nicotinovorans</name>
    <dbReference type="NCBI Taxonomy" id="29320"/>
    <lineage>
        <taxon>Bacteria</taxon>
        <taxon>Bacillati</taxon>
        <taxon>Actinomycetota</taxon>
        <taxon>Actinomycetes</taxon>
        <taxon>Micrococcales</taxon>
        <taxon>Micrococcaceae</taxon>
        <taxon>Paenarthrobacter</taxon>
    </lineage>
</organism>